<evidence type="ECO:0000313" key="2">
    <source>
        <dbReference type="EMBL" id="GAJ19716.1"/>
    </source>
</evidence>
<sequence>QAGGAMKSLDKFGLMFRLGNTFVSYVRYIGKTIWPNRLAVFYPHVRDNLPGAQVAGAVLLLAVITFFVLRSRHKHRYLLVGWFWFVGTLVPVIGLVQVGVQALADRYTYLPIIGLFIIIAWGVSIVSVRWRYKNAILGTAGVVVVLAMIILTRLQVGYWQNNQTLFEHALSATKKNYVAHN</sequence>
<gene>
    <name evidence="2" type="ORF">S12H4_58488</name>
</gene>
<feature type="transmembrane region" description="Helical" evidence="1">
    <location>
        <begin position="12"/>
        <end position="30"/>
    </location>
</feature>
<accession>X1VRR7</accession>
<feature type="transmembrane region" description="Helical" evidence="1">
    <location>
        <begin position="50"/>
        <end position="69"/>
    </location>
</feature>
<keyword evidence="1" id="KW-1133">Transmembrane helix</keyword>
<reference evidence="2" key="1">
    <citation type="journal article" date="2014" name="Front. Microbiol.">
        <title>High frequency of phylogenetically diverse reductive dehalogenase-homologous genes in deep subseafloor sedimentary metagenomes.</title>
        <authorList>
            <person name="Kawai M."/>
            <person name="Futagami T."/>
            <person name="Toyoda A."/>
            <person name="Takaki Y."/>
            <person name="Nishi S."/>
            <person name="Hori S."/>
            <person name="Arai W."/>
            <person name="Tsubouchi T."/>
            <person name="Morono Y."/>
            <person name="Uchiyama I."/>
            <person name="Ito T."/>
            <person name="Fujiyama A."/>
            <person name="Inagaki F."/>
            <person name="Takami H."/>
        </authorList>
    </citation>
    <scope>NUCLEOTIDE SEQUENCE</scope>
    <source>
        <strain evidence="2">Expedition CK06-06</strain>
    </source>
</reference>
<keyword evidence="1" id="KW-0812">Transmembrane</keyword>
<feature type="non-terminal residue" evidence="2">
    <location>
        <position position="181"/>
    </location>
</feature>
<feature type="transmembrane region" description="Helical" evidence="1">
    <location>
        <begin position="135"/>
        <end position="156"/>
    </location>
</feature>
<comment type="caution">
    <text evidence="2">The sequence shown here is derived from an EMBL/GenBank/DDBJ whole genome shotgun (WGS) entry which is preliminary data.</text>
</comment>
<protein>
    <recommendedName>
        <fullName evidence="3">Glycosyltransferase RgtA/B/C/D-like domain-containing protein</fullName>
    </recommendedName>
</protein>
<evidence type="ECO:0008006" key="3">
    <source>
        <dbReference type="Google" id="ProtNLM"/>
    </source>
</evidence>
<dbReference type="AlphaFoldDB" id="X1VRR7"/>
<keyword evidence="1" id="KW-0472">Membrane</keyword>
<evidence type="ECO:0000256" key="1">
    <source>
        <dbReference type="SAM" id="Phobius"/>
    </source>
</evidence>
<organism evidence="2">
    <name type="scientific">marine sediment metagenome</name>
    <dbReference type="NCBI Taxonomy" id="412755"/>
    <lineage>
        <taxon>unclassified sequences</taxon>
        <taxon>metagenomes</taxon>
        <taxon>ecological metagenomes</taxon>
    </lineage>
</organism>
<name>X1VRR7_9ZZZZ</name>
<feature type="transmembrane region" description="Helical" evidence="1">
    <location>
        <begin position="109"/>
        <end position="128"/>
    </location>
</feature>
<dbReference type="EMBL" id="BARW01038001">
    <property type="protein sequence ID" value="GAJ19716.1"/>
    <property type="molecule type" value="Genomic_DNA"/>
</dbReference>
<proteinExistence type="predicted"/>
<feature type="transmembrane region" description="Helical" evidence="1">
    <location>
        <begin position="81"/>
        <end position="103"/>
    </location>
</feature>
<feature type="non-terminal residue" evidence="2">
    <location>
        <position position="1"/>
    </location>
</feature>